<sequence>MTVSTQSTTTIPTPGSPTGPGSRDGSRWVRARRLGGYAAGLLLVAGAGALILSGPSAYEADDGGGSAYTRPTPALGGQTLAAYVADHQDARLSRQAG</sequence>
<feature type="transmembrane region" description="Helical" evidence="2">
    <location>
        <begin position="34"/>
        <end position="52"/>
    </location>
</feature>
<feature type="compositionally biased region" description="Low complexity" evidence="1">
    <location>
        <begin position="1"/>
        <end position="13"/>
    </location>
</feature>
<dbReference type="Proteomes" id="UP000640489">
    <property type="component" value="Unassembled WGS sequence"/>
</dbReference>
<accession>A0A930YDB2</accession>
<evidence type="ECO:0000256" key="2">
    <source>
        <dbReference type="SAM" id="Phobius"/>
    </source>
</evidence>
<proteinExistence type="predicted"/>
<dbReference type="RefSeq" id="WP_194707230.1">
    <property type="nucleotide sequence ID" value="NZ_JADKPN010000007.1"/>
</dbReference>
<feature type="region of interest" description="Disordered" evidence="1">
    <location>
        <begin position="1"/>
        <end position="26"/>
    </location>
</feature>
<keyword evidence="4" id="KW-1185">Reference proteome</keyword>
<dbReference type="EMBL" id="JADKPN010000007">
    <property type="protein sequence ID" value="MBF4764051.1"/>
    <property type="molecule type" value="Genomic_DNA"/>
</dbReference>
<gene>
    <name evidence="3" type="ORF">ISU07_13025</name>
</gene>
<keyword evidence="2" id="KW-0472">Membrane</keyword>
<keyword evidence="2" id="KW-1133">Transmembrane helix</keyword>
<reference evidence="3" key="1">
    <citation type="submission" date="2020-11" db="EMBL/GenBank/DDBJ databases">
        <title>Nocardioides sp. nov., isolated from Soil of Cynanchum wilfordii Hemsley rhizosphere.</title>
        <authorList>
            <person name="Lee J.-S."/>
            <person name="Suh M.K."/>
            <person name="Kim J.-S."/>
        </authorList>
    </citation>
    <scope>NUCLEOTIDE SEQUENCE</scope>
    <source>
        <strain evidence="3">KCTC 19275</strain>
    </source>
</reference>
<name>A0A930YDB2_9ACTN</name>
<evidence type="ECO:0000313" key="3">
    <source>
        <dbReference type="EMBL" id="MBF4764051.1"/>
    </source>
</evidence>
<evidence type="ECO:0000313" key="4">
    <source>
        <dbReference type="Proteomes" id="UP000640489"/>
    </source>
</evidence>
<protein>
    <submittedName>
        <fullName evidence="3">Uncharacterized protein</fullName>
    </submittedName>
</protein>
<keyword evidence="2" id="KW-0812">Transmembrane</keyword>
<evidence type="ECO:0000256" key="1">
    <source>
        <dbReference type="SAM" id="MobiDB-lite"/>
    </source>
</evidence>
<comment type="caution">
    <text evidence="3">The sequence shown here is derived from an EMBL/GenBank/DDBJ whole genome shotgun (WGS) entry which is preliminary data.</text>
</comment>
<organism evidence="3 4">
    <name type="scientific">Nocardioides islandensis</name>
    <dbReference type="NCBI Taxonomy" id="433663"/>
    <lineage>
        <taxon>Bacteria</taxon>
        <taxon>Bacillati</taxon>
        <taxon>Actinomycetota</taxon>
        <taxon>Actinomycetes</taxon>
        <taxon>Propionibacteriales</taxon>
        <taxon>Nocardioidaceae</taxon>
        <taxon>Nocardioides</taxon>
    </lineage>
</organism>
<dbReference type="AlphaFoldDB" id="A0A930YDB2"/>